<keyword evidence="3" id="KW-1185">Reference proteome</keyword>
<organism evidence="2 3">
    <name type="scientific">Lichenibacterium ramalinae</name>
    <dbReference type="NCBI Taxonomy" id="2316527"/>
    <lineage>
        <taxon>Bacteria</taxon>
        <taxon>Pseudomonadati</taxon>
        <taxon>Pseudomonadota</taxon>
        <taxon>Alphaproteobacteria</taxon>
        <taxon>Hyphomicrobiales</taxon>
        <taxon>Lichenihabitantaceae</taxon>
        <taxon>Lichenibacterium</taxon>
    </lineage>
</organism>
<keyword evidence="1" id="KW-0732">Signal</keyword>
<name>A0A4Q2RDH9_9HYPH</name>
<reference evidence="2 3" key="1">
    <citation type="submission" date="2018-09" db="EMBL/GenBank/DDBJ databases">
        <authorList>
            <person name="Grouzdev D.S."/>
            <person name="Krutkina M.S."/>
        </authorList>
    </citation>
    <scope>NUCLEOTIDE SEQUENCE [LARGE SCALE GENOMIC DNA]</scope>
    <source>
        <strain evidence="2 3">RmlP001</strain>
    </source>
</reference>
<evidence type="ECO:0000313" key="2">
    <source>
        <dbReference type="EMBL" id="RYB04085.1"/>
    </source>
</evidence>
<evidence type="ECO:0000256" key="1">
    <source>
        <dbReference type="SAM" id="SignalP"/>
    </source>
</evidence>
<dbReference type="Proteomes" id="UP000289411">
    <property type="component" value="Unassembled WGS sequence"/>
</dbReference>
<reference evidence="2 3" key="2">
    <citation type="submission" date="2019-02" db="EMBL/GenBank/DDBJ databases">
        <title>'Lichenibacterium ramalinii' gen. nov. sp. nov., 'Lichenibacterium minor' gen. nov. sp. nov.</title>
        <authorList>
            <person name="Pankratov T."/>
        </authorList>
    </citation>
    <scope>NUCLEOTIDE SEQUENCE [LARGE SCALE GENOMIC DNA]</scope>
    <source>
        <strain evidence="2 3">RmlP001</strain>
    </source>
</reference>
<dbReference type="EMBL" id="QYBC01000011">
    <property type="protein sequence ID" value="RYB04085.1"/>
    <property type="molecule type" value="Genomic_DNA"/>
</dbReference>
<evidence type="ECO:0000313" key="3">
    <source>
        <dbReference type="Proteomes" id="UP000289411"/>
    </source>
</evidence>
<dbReference type="OrthoDB" id="8237274at2"/>
<sequence>MSDPAFRRARPALLAAGLMQAMLGGCSAPAAGVPSLQSPPPYRLFDVDRTMSCAAVAASFHDAAVRAARLRHWLSVGPLPGYGLGRFEADAPARLEDERGRLDALTDLQRFKGCPVEDPVAAVAAEMARLAPHPAGSLAPAAPEPVVLRRLG</sequence>
<protein>
    <submittedName>
        <fullName evidence="2">Uncharacterized protein</fullName>
    </submittedName>
</protein>
<accession>A0A4Q2RDH9</accession>
<dbReference type="RefSeq" id="WP_129219783.1">
    <property type="nucleotide sequence ID" value="NZ_QYBC01000011.1"/>
</dbReference>
<gene>
    <name evidence="2" type="ORF">D3272_13730</name>
</gene>
<feature type="signal peptide" evidence="1">
    <location>
        <begin position="1"/>
        <end position="30"/>
    </location>
</feature>
<feature type="chain" id="PRO_5020311883" evidence="1">
    <location>
        <begin position="31"/>
        <end position="152"/>
    </location>
</feature>
<proteinExistence type="predicted"/>
<comment type="caution">
    <text evidence="2">The sequence shown here is derived from an EMBL/GenBank/DDBJ whole genome shotgun (WGS) entry which is preliminary data.</text>
</comment>
<dbReference type="PROSITE" id="PS51257">
    <property type="entry name" value="PROKAR_LIPOPROTEIN"/>
    <property type="match status" value="1"/>
</dbReference>
<dbReference type="AlphaFoldDB" id="A0A4Q2RDH9"/>